<name>D4YUH2_9LACO</name>
<dbReference type="EMBL" id="ADNY01000046">
    <property type="protein sequence ID" value="EFG55179.1"/>
    <property type="molecule type" value="Genomic_DNA"/>
</dbReference>
<dbReference type="RefSeq" id="WP_006352334.1">
    <property type="nucleotide sequence ID" value="NZ_ADNY01000046.1"/>
</dbReference>
<dbReference type="Proteomes" id="UP000004069">
    <property type="component" value="Unassembled WGS sequence"/>
</dbReference>
<dbReference type="STRING" id="83683.B1745_03180"/>
<organism evidence="1 2">
    <name type="scientific">Lactobacillus amylolyticus DSM 11664</name>
    <dbReference type="NCBI Taxonomy" id="585524"/>
    <lineage>
        <taxon>Bacteria</taxon>
        <taxon>Bacillati</taxon>
        <taxon>Bacillota</taxon>
        <taxon>Bacilli</taxon>
        <taxon>Lactobacillales</taxon>
        <taxon>Lactobacillaceae</taxon>
        <taxon>Lactobacillus</taxon>
    </lineage>
</organism>
<evidence type="ECO:0000313" key="2">
    <source>
        <dbReference type="Proteomes" id="UP000004069"/>
    </source>
</evidence>
<reference evidence="1 2" key="1">
    <citation type="submission" date="2010-04" db="EMBL/GenBank/DDBJ databases">
        <authorList>
            <person name="Muzny D."/>
            <person name="Qin X."/>
            <person name="Deng J."/>
            <person name="Jiang H."/>
            <person name="Liu Y."/>
            <person name="Qu J."/>
            <person name="Song X.-Z."/>
            <person name="Zhang L."/>
            <person name="Thornton R."/>
            <person name="Coyle M."/>
            <person name="Francisco L."/>
            <person name="Jackson L."/>
            <person name="Javaid M."/>
            <person name="Korchina V."/>
            <person name="Kovar C."/>
            <person name="Mata R."/>
            <person name="Mathew T."/>
            <person name="Ngo R."/>
            <person name="Nguyen L."/>
            <person name="Nguyen N."/>
            <person name="Okwuonu G."/>
            <person name="Ongeri F."/>
            <person name="Pham C."/>
            <person name="Simmons D."/>
            <person name="Wilczek-Boney K."/>
            <person name="Hale W."/>
            <person name="Jakkamsetti A."/>
            <person name="Pham P."/>
            <person name="Ruth R."/>
            <person name="San Lucas F."/>
            <person name="Warren J."/>
            <person name="Zhang J."/>
            <person name="Zhao Z."/>
            <person name="Zhou C."/>
            <person name="Zhu D."/>
            <person name="Lee S."/>
            <person name="Bess C."/>
            <person name="Blankenburg K."/>
            <person name="Forbes L."/>
            <person name="Fu Q."/>
            <person name="Gubbala S."/>
            <person name="Hirani K."/>
            <person name="Jayaseelan J.C."/>
            <person name="Lara F."/>
            <person name="Munidasa M."/>
            <person name="Palculict T."/>
            <person name="Patil S."/>
            <person name="Pu L.-L."/>
            <person name="Saada N."/>
            <person name="Tang L."/>
            <person name="Weissenberger G."/>
            <person name="Zhu Y."/>
            <person name="Hemphill L."/>
            <person name="Shang Y."/>
            <person name="Youmans B."/>
            <person name="Ayvaz T."/>
            <person name="Ross M."/>
            <person name="Santibanez J."/>
            <person name="Aqrawi P."/>
            <person name="Gross S."/>
            <person name="Joshi V."/>
            <person name="Fowler G."/>
            <person name="Nazareth L."/>
            <person name="Reid J."/>
            <person name="Worley K."/>
            <person name="Petrosino J."/>
            <person name="Highlander S."/>
            <person name="Gibbs R."/>
        </authorList>
    </citation>
    <scope>NUCLEOTIDE SEQUENCE [LARGE SCALE GENOMIC DNA]</scope>
    <source>
        <strain evidence="1 2">DSM 11664</strain>
    </source>
</reference>
<protein>
    <submittedName>
        <fullName evidence="1">Uncharacterized protein</fullName>
    </submittedName>
</protein>
<gene>
    <name evidence="1" type="ORF">HMPREF0493_1183</name>
</gene>
<sequence>MAPQNQVVTNSVNGVSGVYAFTKTQTGDKPDPGNVQVTRTINDNWTDPNRPDTPSYLASYYIVIPNHNVLLKGGLTFLVVSHDGFTLPGHY</sequence>
<comment type="caution">
    <text evidence="1">The sequence shown here is derived from an EMBL/GenBank/DDBJ whole genome shotgun (WGS) entry which is preliminary data.</text>
</comment>
<evidence type="ECO:0000313" key="1">
    <source>
        <dbReference type="EMBL" id="EFG55179.1"/>
    </source>
</evidence>
<dbReference type="AlphaFoldDB" id="D4YUH2"/>
<keyword evidence="2" id="KW-1185">Reference proteome</keyword>
<accession>D4YUH2</accession>
<proteinExistence type="predicted"/>